<feature type="domain" description="ABC-2 type transporter transmembrane" evidence="7">
    <location>
        <begin position="29"/>
        <end position="234"/>
    </location>
</feature>
<dbReference type="EMBL" id="NAEP01000013">
    <property type="protein sequence ID" value="PDQ36493.1"/>
    <property type="molecule type" value="Genomic_DNA"/>
</dbReference>
<dbReference type="InterPro" id="IPR000412">
    <property type="entry name" value="ABC_2_transport"/>
</dbReference>
<comment type="subcellular location">
    <subcellularLocation>
        <location evidence="1">Membrane</location>
        <topology evidence="1">Multi-pass membrane protein</topology>
    </subcellularLocation>
</comment>
<name>A0A2A6FVM2_9MICO</name>
<feature type="transmembrane region" description="Helical" evidence="6">
    <location>
        <begin position="119"/>
        <end position="147"/>
    </location>
</feature>
<dbReference type="PANTHER" id="PTHR43229:SF2">
    <property type="entry name" value="NODULATION PROTEIN J"/>
    <property type="match status" value="1"/>
</dbReference>
<dbReference type="InterPro" id="IPR013525">
    <property type="entry name" value="ABC2_TM"/>
</dbReference>
<accession>A0A2A6FVM2</accession>
<gene>
    <name evidence="8" type="ORF">B5766_00530</name>
</gene>
<evidence type="ECO:0000256" key="1">
    <source>
        <dbReference type="ARBA" id="ARBA00004141"/>
    </source>
</evidence>
<evidence type="ECO:0000259" key="7">
    <source>
        <dbReference type="Pfam" id="PF01061"/>
    </source>
</evidence>
<reference evidence="9" key="1">
    <citation type="submission" date="2017-03" db="EMBL/GenBank/DDBJ databases">
        <authorList>
            <person name="Lund M.B."/>
        </authorList>
    </citation>
    <scope>NUCLEOTIDE SEQUENCE [LARGE SCALE GENOMIC DNA]</scope>
</reference>
<evidence type="ECO:0000256" key="4">
    <source>
        <dbReference type="ARBA" id="ARBA00023136"/>
    </source>
</evidence>
<dbReference type="PIRSF" id="PIRSF006648">
    <property type="entry name" value="DrrB"/>
    <property type="match status" value="1"/>
</dbReference>
<evidence type="ECO:0000256" key="3">
    <source>
        <dbReference type="ARBA" id="ARBA00022989"/>
    </source>
</evidence>
<dbReference type="InterPro" id="IPR051784">
    <property type="entry name" value="Nod_factor_ABC_transporter"/>
</dbReference>
<protein>
    <submittedName>
        <fullName evidence="8">ABC transporter</fullName>
    </submittedName>
</protein>
<dbReference type="PANTHER" id="PTHR43229">
    <property type="entry name" value="NODULATION PROTEIN J"/>
    <property type="match status" value="1"/>
</dbReference>
<keyword evidence="5" id="KW-0046">Antibiotic resistance</keyword>
<feature type="transmembrane region" description="Helical" evidence="6">
    <location>
        <begin position="189"/>
        <end position="208"/>
    </location>
</feature>
<dbReference type="GO" id="GO:0043190">
    <property type="term" value="C:ATP-binding cassette (ABC) transporter complex"/>
    <property type="evidence" value="ECO:0007669"/>
    <property type="project" value="InterPro"/>
</dbReference>
<proteinExistence type="predicted"/>
<evidence type="ECO:0000256" key="5">
    <source>
        <dbReference type="ARBA" id="ARBA00023251"/>
    </source>
</evidence>
<dbReference type="AlphaFoldDB" id="A0A2A6FVM2"/>
<sequence length="271" mass="29441">MAVQRARWRTSWAAHRGTGQGSFGRMIAAWTSQEVLLLLREPVAVFFSLAFPLVIYLFIGSPYANEQLDNGVRFIDFMFPTLVGTVAANLLLMGMPVYFAELRSRGVDRRYKVLPLPGVVFAIAILVAMLCLVALASAVIITVVGIAHGLRPEAVSLGYLALNLTLVAWLCCFGYLLGSLPFGARTTQAISAAVFFVLFFGSGAAAPLEGLPEWIQVLTQFNPLRHWFEWLTSAYTGAPLAHGTVWKSLVVLPVGAVLALIGLWNQKKGAS</sequence>
<keyword evidence="2 6" id="KW-0812">Transmembrane</keyword>
<comment type="caution">
    <text evidence="8">The sequence shown here is derived from an EMBL/GenBank/DDBJ whole genome shotgun (WGS) entry which is preliminary data.</text>
</comment>
<keyword evidence="3 6" id="KW-1133">Transmembrane helix</keyword>
<feature type="transmembrane region" description="Helical" evidence="6">
    <location>
        <begin position="159"/>
        <end position="177"/>
    </location>
</feature>
<dbReference type="GO" id="GO:0046677">
    <property type="term" value="P:response to antibiotic"/>
    <property type="evidence" value="ECO:0007669"/>
    <property type="project" value="UniProtKB-KW"/>
</dbReference>
<evidence type="ECO:0000313" key="8">
    <source>
        <dbReference type="EMBL" id="PDQ36493.1"/>
    </source>
</evidence>
<feature type="transmembrane region" description="Helical" evidence="6">
    <location>
        <begin position="35"/>
        <end position="59"/>
    </location>
</feature>
<feature type="transmembrane region" description="Helical" evidence="6">
    <location>
        <begin position="79"/>
        <end position="99"/>
    </location>
</feature>
<evidence type="ECO:0000313" key="9">
    <source>
        <dbReference type="Proteomes" id="UP000219994"/>
    </source>
</evidence>
<keyword evidence="4 6" id="KW-0472">Membrane</keyword>
<organism evidence="8 9">
    <name type="scientific">Candidatus Lumbricidiphila eiseniae</name>
    <dbReference type="NCBI Taxonomy" id="1969409"/>
    <lineage>
        <taxon>Bacteria</taxon>
        <taxon>Bacillati</taxon>
        <taxon>Actinomycetota</taxon>
        <taxon>Actinomycetes</taxon>
        <taxon>Micrococcales</taxon>
        <taxon>Microbacteriaceae</taxon>
        <taxon>Candidatus Lumbricidiphila</taxon>
    </lineage>
</organism>
<dbReference type="Proteomes" id="UP000219994">
    <property type="component" value="Unassembled WGS sequence"/>
</dbReference>
<dbReference type="Pfam" id="PF01061">
    <property type="entry name" value="ABC2_membrane"/>
    <property type="match status" value="1"/>
</dbReference>
<feature type="transmembrane region" description="Helical" evidence="6">
    <location>
        <begin position="245"/>
        <end position="264"/>
    </location>
</feature>
<dbReference type="GO" id="GO:0140359">
    <property type="term" value="F:ABC-type transporter activity"/>
    <property type="evidence" value="ECO:0007669"/>
    <property type="project" value="InterPro"/>
</dbReference>
<evidence type="ECO:0000256" key="2">
    <source>
        <dbReference type="ARBA" id="ARBA00022692"/>
    </source>
</evidence>
<evidence type="ECO:0000256" key="6">
    <source>
        <dbReference type="SAM" id="Phobius"/>
    </source>
</evidence>